<accession>A0A2P6R887</accession>
<dbReference type="Gramene" id="PRQ42637">
    <property type="protein sequence ID" value="PRQ42637"/>
    <property type="gene ID" value="RchiOBHm_Chr3g0459801"/>
</dbReference>
<evidence type="ECO:0000313" key="2">
    <source>
        <dbReference type="Proteomes" id="UP000238479"/>
    </source>
</evidence>
<keyword evidence="2" id="KW-1185">Reference proteome</keyword>
<dbReference type="EMBL" id="PDCK01000041">
    <property type="protein sequence ID" value="PRQ42637.1"/>
    <property type="molecule type" value="Genomic_DNA"/>
</dbReference>
<evidence type="ECO:0000313" key="1">
    <source>
        <dbReference type="EMBL" id="PRQ42637.1"/>
    </source>
</evidence>
<organism evidence="1 2">
    <name type="scientific">Rosa chinensis</name>
    <name type="common">China rose</name>
    <dbReference type="NCBI Taxonomy" id="74649"/>
    <lineage>
        <taxon>Eukaryota</taxon>
        <taxon>Viridiplantae</taxon>
        <taxon>Streptophyta</taxon>
        <taxon>Embryophyta</taxon>
        <taxon>Tracheophyta</taxon>
        <taxon>Spermatophyta</taxon>
        <taxon>Magnoliopsida</taxon>
        <taxon>eudicotyledons</taxon>
        <taxon>Gunneridae</taxon>
        <taxon>Pentapetalae</taxon>
        <taxon>rosids</taxon>
        <taxon>fabids</taxon>
        <taxon>Rosales</taxon>
        <taxon>Rosaceae</taxon>
        <taxon>Rosoideae</taxon>
        <taxon>Rosoideae incertae sedis</taxon>
        <taxon>Rosa</taxon>
    </lineage>
</organism>
<comment type="caution">
    <text evidence="1">The sequence shown here is derived from an EMBL/GenBank/DDBJ whole genome shotgun (WGS) entry which is preliminary data.</text>
</comment>
<dbReference type="Proteomes" id="UP000238479">
    <property type="component" value="Chromosome 3"/>
</dbReference>
<sequence length="44" mass="5023">MMRTLGGLQEALGHRDYGLGRYKTLLEQTNLGKLLIHSSRHNSR</sequence>
<proteinExistence type="predicted"/>
<reference evidence="1 2" key="1">
    <citation type="journal article" date="2018" name="Nat. Genet.">
        <title>The Rosa genome provides new insights in the design of modern roses.</title>
        <authorList>
            <person name="Bendahmane M."/>
        </authorList>
    </citation>
    <scope>NUCLEOTIDE SEQUENCE [LARGE SCALE GENOMIC DNA]</scope>
    <source>
        <strain evidence="2">cv. Old Blush</strain>
    </source>
</reference>
<dbReference type="AlphaFoldDB" id="A0A2P6R887"/>
<protein>
    <submittedName>
        <fullName evidence="1">Uncharacterized protein</fullName>
    </submittedName>
</protein>
<name>A0A2P6R887_ROSCH</name>
<gene>
    <name evidence="1" type="ORF">RchiOBHm_Chr3g0459801</name>
</gene>